<dbReference type="SUPFAM" id="SSF52833">
    <property type="entry name" value="Thioredoxin-like"/>
    <property type="match status" value="1"/>
</dbReference>
<dbReference type="PROSITE" id="PS51352">
    <property type="entry name" value="THIOREDOXIN_2"/>
    <property type="match status" value="1"/>
</dbReference>
<protein>
    <submittedName>
        <fullName evidence="6">TlpA disulfide reductase family protein</fullName>
    </submittedName>
</protein>
<dbReference type="Gene3D" id="3.40.30.10">
    <property type="entry name" value="Glutaredoxin"/>
    <property type="match status" value="1"/>
</dbReference>
<evidence type="ECO:0000256" key="2">
    <source>
        <dbReference type="ARBA" id="ARBA00022748"/>
    </source>
</evidence>
<sequence length="197" mass="22809">MKKKFAILTAILGLSFYSCDTKKIDKEISSEINSLKDSLKIETPNDSLKQLSQNEFSNITLNKEMTDIKGNKITFQSILEKHKGKTIVLDIWASWCPDCIKGFPAYTQIQKEYPKVAYVYISLDKTEDKWKEALKKYNLPGDHYYLQESMKGEFGQSIKLDWIPRYMIIDKEGTIANYKTTIATDTLFINTIKHLEK</sequence>
<keyword evidence="2" id="KW-0201">Cytochrome c-type biogenesis</keyword>
<gene>
    <name evidence="6" type="ORF">QW060_10500</name>
</gene>
<feature type="domain" description="Thioredoxin" evidence="5">
    <location>
        <begin position="50"/>
        <end position="197"/>
    </location>
</feature>
<organism evidence="6 7">
    <name type="scientific">Paenimyroides ceti</name>
    <dbReference type="NCBI Taxonomy" id="395087"/>
    <lineage>
        <taxon>Bacteria</taxon>
        <taxon>Pseudomonadati</taxon>
        <taxon>Bacteroidota</taxon>
        <taxon>Flavobacteriia</taxon>
        <taxon>Flavobacteriales</taxon>
        <taxon>Flavobacteriaceae</taxon>
        <taxon>Paenimyroides</taxon>
    </lineage>
</organism>
<keyword evidence="7" id="KW-1185">Reference proteome</keyword>
<evidence type="ECO:0000256" key="4">
    <source>
        <dbReference type="ARBA" id="ARBA00023284"/>
    </source>
</evidence>
<dbReference type="InterPro" id="IPR013766">
    <property type="entry name" value="Thioredoxin_domain"/>
</dbReference>
<dbReference type="Proteomes" id="UP001242368">
    <property type="component" value="Unassembled WGS sequence"/>
</dbReference>
<name>A0ABT8CVH3_9FLAO</name>
<dbReference type="PANTHER" id="PTHR42852:SF6">
    <property type="entry name" value="THIOL:DISULFIDE INTERCHANGE PROTEIN DSBE"/>
    <property type="match status" value="1"/>
</dbReference>
<dbReference type="EMBL" id="JAUFQU010000001">
    <property type="protein sequence ID" value="MDN3707562.1"/>
    <property type="molecule type" value="Genomic_DNA"/>
</dbReference>
<dbReference type="RefSeq" id="WP_290363535.1">
    <property type="nucleotide sequence ID" value="NZ_JAUFQU010000001.1"/>
</dbReference>
<evidence type="ECO:0000259" key="5">
    <source>
        <dbReference type="PROSITE" id="PS51352"/>
    </source>
</evidence>
<dbReference type="InterPro" id="IPR036249">
    <property type="entry name" value="Thioredoxin-like_sf"/>
</dbReference>
<evidence type="ECO:0000256" key="1">
    <source>
        <dbReference type="ARBA" id="ARBA00004196"/>
    </source>
</evidence>
<evidence type="ECO:0000313" key="7">
    <source>
        <dbReference type="Proteomes" id="UP001242368"/>
    </source>
</evidence>
<dbReference type="PROSITE" id="PS51257">
    <property type="entry name" value="PROKAR_LIPOPROTEIN"/>
    <property type="match status" value="1"/>
</dbReference>
<keyword evidence="3" id="KW-1015">Disulfide bond</keyword>
<evidence type="ECO:0000256" key="3">
    <source>
        <dbReference type="ARBA" id="ARBA00023157"/>
    </source>
</evidence>
<reference evidence="7" key="1">
    <citation type="journal article" date="2019" name="Int. J. Syst. Evol. Microbiol.">
        <title>The Global Catalogue of Microorganisms (GCM) 10K type strain sequencing project: providing services to taxonomists for standard genome sequencing and annotation.</title>
        <authorList>
            <consortium name="The Broad Institute Genomics Platform"/>
            <consortium name="The Broad Institute Genome Sequencing Center for Infectious Disease"/>
            <person name="Wu L."/>
            <person name="Ma J."/>
        </authorList>
    </citation>
    <scope>NUCLEOTIDE SEQUENCE [LARGE SCALE GENOMIC DNA]</scope>
    <source>
        <strain evidence="7">CECT 7184</strain>
    </source>
</reference>
<keyword evidence="4" id="KW-0676">Redox-active center</keyword>
<dbReference type="InterPro" id="IPR012336">
    <property type="entry name" value="Thioredoxin-like_fold"/>
</dbReference>
<accession>A0ABT8CVH3</accession>
<proteinExistence type="predicted"/>
<dbReference type="CDD" id="cd02966">
    <property type="entry name" value="TlpA_like_family"/>
    <property type="match status" value="1"/>
</dbReference>
<comment type="subcellular location">
    <subcellularLocation>
        <location evidence="1">Cell envelope</location>
    </subcellularLocation>
</comment>
<comment type="caution">
    <text evidence="6">The sequence shown here is derived from an EMBL/GenBank/DDBJ whole genome shotgun (WGS) entry which is preliminary data.</text>
</comment>
<dbReference type="Pfam" id="PF13905">
    <property type="entry name" value="Thioredoxin_8"/>
    <property type="match status" value="1"/>
</dbReference>
<dbReference type="PANTHER" id="PTHR42852">
    <property type="entry name" value="THIOL:DISULFIDE INTERCHANGE PROTEIN DSBE"/>
    <property type="match status" value="1"/>
</dbReference>
<dbReference type="InterPro" id="IPR050553">
    <property type="entry name" value="Thioredoxin_ResA/DsbE_sf"/>
</dbReference>
<evidence type="ECO:0000313" key="6">
    <source>
        <dbReference type="EMBL" id="MDN3707562.1"/>
    </source>
</evidence>